<keyword evidence="4" id="KW-1185">Reference proteome</keyword>
<evidence type="ECO:0000256" key="1">
    <source>
        <dbReference type="SAM" id="MobiDB-lite"/>
    </source>
</evidence>
<evidence type="ECO:0000313" key="3">
    <source>
        <dbReference type="EMBL" id="KAF0546602.1"/>
    </source>
</evidence>
<feature type="region of interest" description="Disordered" evidence="1">
    <location>
        <begin position="83"/>
        <end position="114"/>
    </location>
</feature>
<reference evidence="3 4" key="1">
    <citation type="journal article" date="2019" name="Environ. Microbiol.">
        <title>At the nexus of three kingdoms: the genome of the mycorrhizal fungus Gigaspora margarita provides insights into plant, endobacterial and fungal interactions.</title>
        <authorList>
            <person name="Venice F."/>
            <person name="Ghignone S."/>
            <person name="Salvioli di Fossalunga A."/>
            <person name="Amselem J."/>
            <person name="Novero M."/>
            <person name="Xianan X."/>
            <person name="Sedzielewska Toro K."/>
            <person name="Morin E."/>
            <person name="Lipzen A."/>
            <person name="Grigoriev I.V."/>
            <person name="Henrissat B."/>
            <person name="Martin F.M."/>
            <person name="Bonfante P."/>
        </authorList>
    </citation>
    <scope>NUCLEOTIDE SEQUENCE [LARGE SCALE GENOMIC DNA]</scope>
    <source>
        <strain evidence="3 4">BEG34</strain>
    </source>
</reference>
<feature type="compositionally biased region" description="Basic and acidic residues" evidence="1">
    <location>
        <begin position="96"/>
        <end position="114"/>
    </location>
</feature>
<comment type="caution">
    <text evidence="3">The sequence shown here is derived from an EMBL/GenBank/DDBJ whole genome shotgun (WGS) entry which is preliminary data.</text>
</comment>
<evidence type="ECO:0000313" key="4">
    <source>
        <dbReference type="Proteomes" id="UP000439903"/>
    </source>
</evidence>
<dbReference type="Proteomes" id="UP000439903">
    <property type="component" value="Unassembled WGS sequence"/>
</dbReference>
<gene>
    <name evidence="3" type="ORF">F8M41_001116</name>
</gene>
<sequence length="209" mass="23399">MALNKSILISFVLFFSIFLTHILAVPSFSEIQNEPDTNVPLPSNVTEIKFEDLPSSGELYKLTQNPTFDETDNNSESEQITINSQLDSTESNENSITRRNDESEKNVVDSDPHKFKIDSKNPHTAPVNSTNTINSRRSIIQSSGATIVHAPHISINLNPILINGHKYSLNSSPIIYKHKKVIVHIIHGSKLFKICNGYESCKYAYSSCH</sequence>
<evidence type="ECO:0000256" key="2">
    <source>
        <dbReference type="SAM" id="SignalP"/>
    </source>
</evidence>
<proteinExistence type="predicted"/>
<feature type="signal peptide" evidence="2">
    <location>
        <begin position="1"/>
        <end position="24"/>
    </location>
</feature>
<organism evidence="3 4">
    <name type="scientific">Gigaspora margarita</name>
    <dbReference type="NCBI Taxonomy" id="4874"/>
    <lineage>
        <taxon>Eukaryota</taxon>
        <taxon>Fungi</taxon>
        <taxon>Fungi incertae sedis</taxon>
        <taxon>Mucoromycota</taxon>
        <taxon>Glomeromycotina</taxon>
        <taxon>Glomeromycetes</taxon>
        <taxon>Diversisporales</taxon>
        <taxon>Gigasporaceae</taxon>
        <taxon>Gigaspora</taxon>
    </lineage>
</organism>
<dbReference type="AlphaFoldDB" id="A0A8H4ESI8"/>
<accession>A0A8H4ESI8</accession>
<dbReference type="OrthoDB" id="2425177at2759"/>
<feature type="chain" id="PRO_5034501738" evidence="2">
    <location>
        <begin position="25"/>
        <end position="209"/>
    </location>
</feature>
<name>A0A8H4ESI8_GIGMA</name>
<keyword evidence="2" id="KW-0732">Signal</keyword>
<feature type="compositionally biased region" description="Polar residues" evidence="1">
    <location>
        <begin position="83"/>
        <end position="95"/>
    </location>
</feature>
<protein>
    <submittedName>
        <fullName evidence="3">Uncharacterized protein</fullName>
    </submittedName>
</protein>
<dbReference type="EMBL" id="WTPW01000110">
    <property type="protein sequence ID" value="KAF0546602.1"/>
    <property type="molecule type" value="Genomic_DNA"/>
</dbReference>